<dbReference type="PANTHER" id="PTHR11571:SF222">
    <property type="entry name" value="GLUTATHIONE TRANSFERASE"/>
    <property type="match status" value="1"/>
</dbReference>
<dbReference type="SFLD" id="SFLDS00019">
    <property type="entry name" value="Glutathione_Transferase_(cytos"/>
    <property type="match status" value="1"/>
</dbReference>
<dbReference type="InterPro" id="IPR040079">
    <property type="entry name" value="Glutathione_S-Trfase"/>
</dbReference>
<keyword evidence="4" id="KW-0808">Transferase</keyword>
<comment type="catalytic activity">
    <reaction evidence="5">
        <text>RX + glutathione = an S-substituted glutathione + a halide anion + H(+)</text>
        <dbReference type="Rhea" id="RHEA:16437"/>
        <dbReference type="ChEBI" id="CHEBI:15378"/>
        <dbReference type="ChEBI" id="CHEBI:16042"/>
        <dbReference type="ChEBI" id="CHEBI:17792"/>
        <dbReference type="ChEBI" id="CHEBI:57925"/>
        <dbReference type="ChEBI" id="CHEBI:90779"/>
        <dbReference type="EC" id="2.5.1.18"/>
    </reaction>
</comment>
<evidence type="ECO:0000259" key="6">
    <source>
        <dbReference type="PROSITE" id="PS50404"/>
    </source>
</evidence>
<evidence type="ECO:0000259" key="7">
    <source>
        <dbReference type="PROSITE" id="PS50405"/>
    </source>
</evidence>
<organism evidence="8">
    <name type="scientific">Aleuroglyphus ovatus</name>
    <name type="common">Brown-legged grain mite</name>
    <name type="synonym">Tyroglyphus ovatus</name>
    <dbReference type="NCBI Taxonomy" id="212130"/>
    <lineage>
        <taxon>Eukaryota</taxon>
        <taxon>Metazoa</taxon>
        <taxon>Ecdysozoa</taxon>
        <taxon>Arthropoda</taxon>
        <taxon>Chelicerata</taxon>
        <taxon>Arachnida</taxon>
        <taxon>Acari</taxon>
        <taxon>Acariformes</taxon>
        <taxon>Sarcoptiformes</taxon>
        <taxon>Astigmata</taxon>
        <taxon>Acaroidea</taxon>
        <taxon>Acaridae</taxon>
        <taxon>Tyrophaginae</taxon>
        <taxon>Aleuroglyphus</taxon>
    </lineage>
</organism>
<evidence type="ECO:0000256" key="4">
    <source>
        <dbReference type="ARBA" id="ARBA00022679"/>
    </source>
</evidence>
<dbReference type="Pfam" id="PF14497">
    <property type="entry name" value="GST_C_3"/>
    <property type="match status" value="1"/>
</dbReference>
<dbReference type="EMBL" id="DQ979813">
    <property type="protein sequence ID" value="ABL09318.1"/>
    <property type="molecule type" value="mRNA"/>
</dbReference>
<comment type="similarity">
    <text evidence="2">Belongs to the GST superfamily. Mu family.</text>
</comment>
<dbReference type="InterPro" id="IPR004045">
    <property type="entry name" value="Glutathione_S-Trfase_N"/>
</dbReference>
<dbReference type="GO" id="GO:0006749">
    <property type="term" value="P:glutathione metabolic process"/>
    <property type="evidence" value="ECO:0007669"/>
    <property type="project" value="TreeGrafter"/>
</dbReference>
<dbReference type="CDD" id="cd03075">
    <property type="entry name" value="GST_N_Mu"/>
    <property type="match status" value="1"/>
</dbReference>
<feature type="domain" description="GST N-terminal" evidence="6">
    <location>
        <begin position="4"/>
        <end position="88"/>
    </location>
</feature>
<dbReference type="SFLD" id="SFLDG00363">
    <property type="entry name" value="AMPS_(cytGST):_Alpha-__Mu-__Pi"/>
    <property type="match status" value="1"/>
</dbReference>
<dbReference type="FunFam" id="1.20.1050.10:FF:000003">
    <property type="entry name" value="Glutathione S-transferase 2"/>
    <property type="match status" value="1"/>
</dbReference>
<evidence type="ECO:0000256" key="3">
    <source>
        <dbReference type="ARBA" id="ARBA00012452"/>
    </source>
</evidence>
<name>B0KZK7_ALEOV</name>
<dbReference type="EC" id="2.5.1.18" evidence="3"/>
<evidence type="ECO:0000256" key="2">
    <source>
        <dbReference type="ARBA" id="ARBA00005861"/>
    </source>
</evidence>
<dbReference type="AlphaFoldDB" id="B0KZK7"/>
<dbReference type="GO" id="GO:0004364">
    <property type="term" value="F:glutathione transferase activity"/>
    <property type="evidence" value="ECO:0007669"/>
    <property type="project" value="UniProtKB-EC"/>
</dbReference>
<evidence type="ECO:0000256" key="5">
    <source>
        <dbReference type="ARBA" id="ARBA00047960"/>
    </source>
</evidence>
<sequence length="216" mass="24661">MSTSKPIVGYWDFRGLGQPVRSLLAYAGVDFTDKRYSRADGKGQEWLNEKFNLGFDFPNLPYLIDGNVKLTQTLAILRYLARKYKLDGANEAEKNAIAVLEQQVTDLNVALFKTIFDPNFETVKVEYLKNLPDSLKQISNFIGSKQFSVGPNVTYVDFWLYEYLIKVKLFAPEAFNQFPNLGAFVTRLETQPKLAAWLKKQGPQKFVGFGPFQAEY</sequence>
<evidence type="ECO:0000313" key="8">
    <source>
        <dbReference type="EMBL" id="ABL09318.1"/>
    </source>
</evidence>
<protein>
    <recommendedName>
        <fullName evidence="3">glutathione transferase</fullName>
        <ecNumber evidence="3">2.5.1.18</ecNumber>
    </recommendedName>
</protein>
<accession>B0KZK7</accession>
<comment type="function">
    <text evidence="1">Conjugation of reduced glutathione to a wide number of exogenous and endogenous hydrophobic electrophiles.</text>
</comment>
<dbReference type="SFLD" id="SFLDG01205">
    <property type="entry name" value="AMPS.1"/>
    <property type="match status" value="1"/>
</dbReference>
<dbReference type="PROSITE" id="PS50404">
    <property type="entry name" value="GST_NTER"/>
    <property type="match status" value="1"/>
</dbReference>
<dbReference type="Pfam" id="PF02798">
    <property type="entry name" value="GST_N"/>
    <property type="match status" value="1"/>
</dbReference>
<dbReference type="InterPro" id="IPR050213">
    <property type="entry name" value="GST_superfamily"/>
</dbReference>
<dbReference type="InterPro" id="IPR004046">
    <property type="entry name" value="GST_C"/>
</dbReference>
<reference evidence="8" key="1">
    <citation type="submission" date="2006-09" db="EMBL/GenBank/DDBJ databases">
        <title>Isolation and characterization of group 8 allergen from Aleuroglyphus ovatus.</title>
        <authorList>
            <person name="Tan C.L."/>
            <person name="Chew F.T."/>
        </authorList>
    </citation>
    <scope>NUCLEOTIDE SEQUENCE</scope>
</reference>
<dbReference type="InterPro" id="IPR036282">
    <property type="entry name" value="Glutathione-S-Trfase_C_sf"/>
</dbReference>
<dbReference type="SUPFAM" id="SSF47616">
    <property type="entry name" value="GST C-terminal domain-like"/>
    <property type="match status" value="1"/>
</dbReference>
<dbReference type="InterPro" id="IPR036249">
    <property type="entry name" value="Thioredoxin-like_sf"/>
</dbReference>
<proteinExistence type="evidence at transcript level"/>
<feature type="domain" description="GST C-terminal" evidence="7">
    <location>
        <begin position="90"/>
        <end position="206"/>
    </location>
</feature>
<dbReference type="PROSITE" id="PS50405">
    <property type="entry name" value="GST_CTER"/>
    <property type="match status" value="1"/>
</dbReference>
<dbReference type="InterPro" id="IPR010987">
    <property type="entry name" value="Glutathione-S-Trfase_C-like"/>
</dbReference>
<dbReference type="PANTHER" id="PTHR11571">
    <property type="entry name" value="GLUTATHIONE S-TRANSFERASE"/>
    <property type="match status" value="1"/>
</dbReference>
<dbReference type="Gene3D" id="1.20.1050.130">
    <property type="match status" value="1"/>
</dbReference>
<dbReference type="SUPFAM" id="SSF52833">
    <property type="entry name" value="Thioredoxin-like"/>
    <property type="match status" value="1"/>
</dbReference>
<evidence type="ECO:0000256" key="1">
    <source>
        <dbReference type="ARBA" id="ARBA00003701"/>
    </source>
</evidence>